<protein>
    <submittedName>
        <fullName evidence="1">Uncharacterized protein</fullName>
    </submittedName>
</protein>
<gene>
    <name evidence="1" type="ORF">BpHYR1_031908</name>
</gene>
<reference evidence="1 2" key="1">
    <citation type="journal article" date="2018" name="Sci. Rep.">
        <title>Genomic signatures of local adaptation to the degree of environmental predictability in rotifers.</title>
        <authorList>
            <person name="Franch-Gras L."/>
            <person name="Hahn C."/>
            <person name="Garcia-Roger E.M."/>
            <person name="Carmona M.J."/>
            <person name="Serra M."/>
            <person name="Gomez A."/>
        </authorList>
    </citation>
    <scope>NUCLEOTIDE SEQUENCE [LARGE SCALE GENOMIC DNA]</scope>
    <source>
        <strain evidence="1">HYR1</strain>
    </source>
</reference>
<accession>A0A3M7RA31</accession>
<keyword evidence="2" id="KW-1185">Reference proteome</keyword>
<sequence>MLAVSDFNFSNSHKLASINLSDLLFSVLKSSRINSKFVDLEIFLKIRTINFKNLKELLLFHSLTSDMSIYY</sequence>
<comment type="caution">
    <text evidence="1">The sequence shown here is derived from an EMBL/GenBank/DDBJ whole genome shotgun (WGS) entry which is preliminary data.</text>
</comment>
<name>A0A3M7RA31_BRAPC</name>
<evidence type="ECO:0000313" key="1">
    <source>
        <dbReference type="EMBL" id="RNA20291.1"/>
    </source>
</evidence>
<proteinExistence type="predicted"/>
<dbReference type="EMBL" id="REGN01003882">
    <property type="protein sequence ID" value="RNA20291.1"/>
    <property type="molecule type" value="Genomic_DNA"/>
</dbReference>
<dbReference type="Proteomes" id="UP000276133">
    <property type="component" value="Unassembled WGS sequence"/>
</dbReference>
<evidence type="ECO:0000313" key="2">
    <source>
        <dbReference type="Proteomes" id="UP000276133"/>
    </source>
</evidence>
<dbReference type="AlphaFoldDB" id="A0A3M7RA31"/>
<organism evidence="1 2">
    <name type="scientific">Brachionus plicatilis</name>
    <name type="common">Marine rotifer</name>
    <name type="synonym">Brachionus muelleri</name>
    <dbReference type="NCBI Taxonomy" id="10195"/>
    <lineage>
        <taxon>Eukaryota</taxon>
        <taxon>Metazoa</taxon>
        <taxon>Spiralia</taxon>
        <taxon>Gnathifera</taxon>
        <taxon>Rotifera</taxon>
        <taxon>Eurotatoria</taxon>
        <taxon>Monogononta</taxon>
        <taxon>Pseudotrocha</taxon>
        <taxon>Ploima</taxon>
        <taxon>Brachionidae</taxon>
        <taxon>Brachionus</taxon>
    </lineage>
</organism>